<name>A0ABQ8DWE2_BRANA</name>
<dbReference type="SUPFAM" id="SSF81383">
    <property type="entry name" value="F-box domain"/>
    <property type="match status" value="1"/>
</dbReference>
<sequence length="477" mass="54574">ILGFETSKSYRLQNCEYSHMERSSSAQVKDVDNISKLPNDVLLLILSRLSTEEAIRTSVVSKRWEHVWKQLSHLVFDIPRIINSTELRDSLNRVDILITKVINNHRGHLESCVINHFPYHGVTGILNTWIQSVTCVKHTKVLTLTNDFLCQNPTNKIFDIPTNSFSHPSLTSLSLSSYILRSSHPLINCSNLKTLKLVLITAPEVGVFNRVLTSCPSLEVLVLDIVCVDNKSGVPLKIENNTLKVLHVQAMHYIDGIQVSATSLDILIIEDASFGRDGFFLRSPKLQFDRNFWAPGRFVPHMSYNISKEENSIVHEEFMNNIPRPFFRSVAIMAASMSVSVDLRNQTQVERLRQVLRLWTRKMMGLEIIFKKDYNDATTTEENSESWHKKFWKDNINKDAFPSAKFRVKTVWMNNFSGSEEEFAFASCLIKQGTVVDKMMIKTSSLPARKKLEIEAAVVKLEALQTEDERELTIHCF</sequence>
<dbReference type="InterPro" id="IPR053781">
    <property type="entry name" value="F-box_AtFBL13-like"/>
</dbReference>
<dbReference type="PROSITE" id="PS50181">
    <property type="entry name" value="FBOX"/>
    <property type="match status" value="1"/>
</dbReference>
<dbReference type="EMBL" id="JAGKQM010000003">
    <property type="protein sequence ID" value="KAH0933558.1"/>
    <property type="molecule type" value="Genomic_DNA"/>
</dbReference>
<gene>
    <name evidence="2" type="ORF">HID58_010675</name>
</gene>
<dbReference type="InterPro" id="IPR001810">
    <property type="entry name" value="F-box_dom"/>
</dbReference>
<dbReference type="InterPro" id="IPR044997">
    <property type="entry name" value="F-box_plant"/>
</dbReference>
<dbReference type="Pfam" id="PF00646">
    <property type="entry name" value="F-box"/>
    <property type="match status" value="1"/>
</dbReference>
<dbReference type="SUPFAM" id="SSF52047">
    <property type="entry name" value="RNI-like"/>
    <property type="match status" value="1"/>
</dbReference>
<dbReference type="SMART" id="SM00256">
    <property type="entry name" value="FBOX"/>
    <property type="match status" value="1"/>
</dbReference>
<protein>
    <recommendedName>
        <fullName evidence="1">F-box domain-containing protein</fullName>
    </recommendedName>
</protein>
<dbReference type="PANTHER" id="PTHR32153">
    <property type="entry name" value="OJ000223_09.16 PROTEIN"/>
    <property type="match status" value="1"/>
</dbReference>
<reference evidence="2 3" key="1">
    <citation type="submission" date="2021-05" db="EMBL/GenBank/DDBJ databases">
        <title>Genome Assembly of Synthetic Allotetraploid Brassica napus Reveals Homoeologous Exchanges between Subgenomes.</title>
        <authorList>
            <person name="Davis J.T."/>
        </authorList>
    </citation>
    <scope>NUCLEOTIDE SEQUENCE [LARGE SCALE GENOMIC DNA]</scope>
    <source>
        <strain evidence="3">cv. Da-Ae</strain>
        <tissue evidence="2">Seedling</tissue>
    </source>
</reference>
<keyword evidence="3" id="KW-1185">Reference proteome</keyword>
<evidence type="ECO:0000313" key="2">
    <source>
        <dbReference type="EMBL" id="KAH0933558.1"/>
    </source>
</evidence>
<dbReference type="CDD" id="cd22160">
    <property type="entry name" value="F-box_AtFBL13-like"/>
    <property type="match status" value="1"/>
</dbReference>
<accession>A0ABQ8DWE2</accession>
<dbReference type="Proteomes" id="UP000824890">
    <property type="component" value="Unassembled WGS sequence"/>
</dbReference>
<evidence type="ECO:0000259" key="1">
    <source>
        <dbReference type="PROSITE" id="PS50181"/>
    </source>
</evidence>
<proteinExistence type="predicted"/>
<dbReference type="Pfam" id="PF24758">
    <property type="entry name" value="LRR_At5g56370"/>
    <property type="match status" value="1"/>
</dbReference>
<dbReference type="InterPro" id="IPR036047">
    <property type="entry name" value="F-box-like_dom_sf"/>
</dbReference>
<organism evidence="2 3">
    <name type="scientific">Brassica napus</name>
    <name type="common">Rape</name>
    <dbReference type="NCBI Taxonomy" id="3708"/>
    <lineage>
        <taxon>Eukaryota</taxon>
        <taxon>Viridiplantae</taxon>
        <taxon>Streptophyta</taxon>
        <taxon>Embryophyta</taxon>
        <taxon>Tracheophyta</taxon>
        <taxon>Spermatophyta</taxon>
        <taxon>Magnoliopsida</taxon>
        <taxon>eudicotyledons</taxon>
        <taxon>Gunneridae</taxon>
        <taxon>Pentapetalae</taxon>
        <taxon>rosids</taxon>
        <taxon>malvids</taxon>
        <taxon>Brassicales</taxon>
        <taxon>Brassicaceae</taxon>
        <taxon>Brassiceae</taxon>
        <taxon>Brassica</taxon>
    </lineage>
</organism>
<evidence type="ECO:0000313" key="3">
    <source>
        <dbReference type="Proteomes" id="UP000824890"/>
    </source>
</evidence>
<feature type="domain" description="F-box" evidence="1">
    <location>
        <begin position="31"/>
        <end position="78"/>
    </location>
</feature>
<feature type="non-terminal residue" evidence="2">
    <location>
        <position position="1"/>
    </location>
</feature>
<dbReference type="InterPro" id="IPR055411">
    <property type="entry name" value="LRR_FXL15/At3g58940/PEG3-like"/>
</dbReference>
<comment type="caution">
    <text evidence="2">The sequence shown here is derived from an EMBL/GenBank/DDBJ whole genome shotgun (WGS) entry which is preliminary data.</text>
</comment>
<dbReference type="Gene3D" id="1.20.1280.50">
    <property type="match status" value="1"/>
</dbReference>